<gene>
    <name evidence="2" type="ORF">GBAR_LOCUS30402</name>
</gene>
<keyword evidence="3" id="KW-1185">Reference proteome</keyword>
<evidence type="ECO:0000313" key="3">
    <source>
        <dbReference type="Proteomes" id="UP001174909"/>
    </source>
</evidence>
<accession>A0AA35XKU5</accession>
<comment type="caution">
    <text evidence="2">The sequence shown here is derived from an EMBL/GenBank/DDBJ whole genome shotgun (WGS) entry which is preliminary data.</text>
</comment>
<evidence type="ECO:0000313" key="2">
    <source>
        <dbReference type="EMBL" id="CAI8055750.1"/>
    </source>
</evidence>
<protein>
    <submittedName>
        <fullName evidence="2">UPF0600 protein C5orf51</fullName>
    </submittedName>
</protein>
<sequence>MELNAHARVMSTVQQAEALFRQQLEHCRKLSEQHPRDDVVSKALGSAENAMTQLKRCDLSALLVSGPAREAFRNYTQSVLDSTYHQECRVVEGGFPDDVAKHEMSAIIDSISGAVSLCGSVENVHPVLGTDQFECVNWRVGALLYMYVHELMASEQRRQAADNAFIKECCVLGVCHLALMLSSRAPLNPREDFSSNDATLPQLLQEGLFSDIHMLALMYSGELCYWAWEIEGSELRTREKVAQTGVDRGPKEEERERKTNSKTSSKCSDRLDFKTVETCGGGPLPAAMPLFSSLISQLKGRDYFVQYRRDFSAVDIGQSLLKKYIKLAQGPLKSQNWNYARAVELVVQLKRGC</sequence>
<evidence type="ECO:0000256" key="1">
    <source>
        <dbReference type="SAM" id="MobiDB-lite"/>
    </source>
</evidence>
<dbReference type="Proteomes" id="UP001174909">
    <property type="component" value="Unassembled WGS sequence"/>
</dbReference>
<dbReference type="AlphaFoldDB" id="A0AA35XKU5"/>
<feature type="compositionally biased region" description="Basic and acidic residues" evidence="1">
    <location>
        <begin position="248"/>
        <end position="259"/>
    </location>
</feature>
<dbReference type="InterPro" id="IPR037657">
    <property type="entry name" value="RIMC1"/>
</dbReference>
<dbReference type="EMBL" id="CASHTH010004300">
    <property type="protein sequence ID" value="CAI8055750.1"/>
    <property type="molecule type" value="Genomic_DNA"/>
</dbReference>
<feature type="region of interest" description="Disordered" evidence="1">
    <location>
        <begin position="241"/>
        <end position="266"/>
    </location>
</feature>
<dbReference type="Pfam" id="PF17716">
    <property type="entry name" value="RIMC1"/>
    <property type="match status" value="1"/>
</dbReference>
<dbReference type="PANTHER" id="PTHR28494:SF1">
    <property type="entry name" value="RAB7A-INTERACTING MON1-CCZ1 COMPLEX SUBUNIT 1"/>
    <property type="match status" value="1"/>
</dbReference>
<dbReference type="GO" id="GO:0000423">
    <property type="term" value="P:mitophagy"/>
    <property type="evidence" value="ECO:0007669"/>
    <property type="project" value="InterPro"/>
</dbReference>
<name>A0AA35XKU5_GEOBA</name>
<organism evidence="2 3">
    <name type="scientific">Geodia barretti</name>
    <name type="common">Barrett's horny sponge</name>
    <dbReference type="NCBI Taxonomy" id="519541"/>
    <lineage>
        <taxon>Eukaryota</taxon>
        <taxon>Metazoa</taxon>
        <taxon>Porifera</taxon>
        <taxon>Demospongiae</taxon>
        <taxon>Heteroscleromorpha</taxon>
        <taxon>Tetractinellida</taxon>
        <taxon>Astrophorina</taxon>
        <taxon>Geodiidae</taxon>
        <taxon>Geodia</taxon>
    </lineage>
</organism>
<reference evidence="2" key="1">
    <citation type="submission" date="2023-03" db="EMBL/GenBank/DDBJ databases">
        <authorList>
            <person name="Steffen K."/>
            <person name="Cardenas P."/>
        </authorList>
    </citation>
    <scope>NUCLEOTIDE SEQUENCE</scope>
</reference>
<proteinExistence type="predicted"/>
<dbReference type="PANTHER" id="PTHR28494">
    <property type="entry name" value="UPF0600 PROTEIN C5ORF51"/>
    <property type="match status" value="1"/>
</dbReference>